<evidence type="ECO:0000313" key="11">
    <source>
        <dbReference type="EMBL" id="UAW01058.1"/>
    </source>
</evidence>
<keyword evidence="3 9" id="KW-0240">DNA-directed RNA polymerase</keyword>
<reference evidence="11" key="1">
    <citation type="submission" date="2021-08" db="EMBL/GenBank/DDBJ databases">
        <authorList>
            <person name="Shitrit D."/>
            <person name="Kirzner S."/>
            <person name="Dekel-Bird N.P."/>
            <person name="Avrani S."/>
            <person name="Sabehi G."/>
            <person name="Perkarsky I."/>
            <person name="Peleg M."/>
            <person name="Tahan R."/>
            <person name="Kondratyeva K."/>
            <person name="Lindell D."/>
        </authorList>
    </citation>
    <scope>NUCLEOTIDE SEQUENCE</scope>
</reference>
<proteinExistence type="inferred from homology"/>
<dbReference type="GO" id="GO:0003899">
    <property type="term" value="F:DNA-directed RNA polymerase activity"/>
    <property type="evidence" value="ECO:0007669"/>
    <property type="project" value="UniProtKB-EC"/>
</dbReference>
<dbReference type="Pfam" id="PF14700">
    <property type="entry name" value="RPOL_N"/>
    <property type="match status" value="1"/>
</dbReference>
<dbReference type="SUPFAM" id="SSF56672">
    <property type="entry name" value="DNA/RNA polymerases"/>
    <property type="match status" value="1"/>
</dbReference>
<evidence type="ECO:0000256" key="5">
    <source>
        <dbReference type="ARBA" id="ARBA00022695"/>
    </source>
</evidence>
<evidence type="ECO:0000256" key="7">
    <source>
        <dbReference type="ARBA" id="ARBA00023314"/>
    </source>
</evidence>
<keyword evidence="4 9" id="KW-0808">Transferase</keyword>
<evidence type="ECO:0000259" key="10">
    <source>
        <dbReference type="SMART" id="SM01311"/>
    </source>
</evidence>
<dbReference type="GO" id="GO:0003677">
    <property type="term" value="F:DNA binding"/>
    <property type="evidence" value="ECO:0007669"/>
    <property type="project" value="InterPro"/>
</dbReference>
<dbReference type="InterPro" id="IPR029262">
    <property type="entry name" value="RPOL_N"/>
</dbReference>
<comment type="catalytic activity">
    <reaction evidence="8 9">
        <text>RNA(n) + a ribonucleoside 5'-triphosphate = RNA(n+1) + diphosphate</text>
        <dbReference type="Rhea" id="RHEA:21248"/>
        <dbReference type="Rhea" id="RHEA-COMP:14527"/>
        <dbReference type="Rhea" id="RHEA-COMP:17342"/>
        <dbReference type="ChEBI" id="CHEBI:33019"/>
        <dbReference type="ChEBI" id="CHEBI:61557"/>
        <dbReference type="ChEBI" id="CHEBI:140395"/>
        <dbReference type="EC" id="2.7.7.6"/>
    </reaction>
</comment>
<name>A0AAE8XFN4_9CAUD</name>
<dbReference type="Gene3D" id="1.10.287.280">
    <property type="match status" value="1"/>
</dbReference>
<keyword evidence="5 9" id="KW-0548">Nucleotidyltransferase</keyword>
<dbReference type="InterPro" id="IPR043502">
    <property type="entry name" value="DNA/RNA_pol_sf"/>
</dbReference>
<dbReference type="GO" id="GO:0006351">
    <property type="term" value="P:DNA-templated transcription"/>
    <property type="evidence" value="ECO:0007669"/>
    <property type="project" value="InterPro"/>
</dbReference>
<dbReference type="InterPro" id="IPR046950">
    <property type="entry name" value="DNA-dir_Rpol_C_phage-type"/>
</dbReference>
<evidence type="ECO:0000313" key="12">
    <source>
        <dbReference type="Proteomes" id="UP000828768"/>
    </source>
</evidence>
<evidence type="ECO:0000256" key="8">
    <source>
        <dbReference type="ARBA" id="ARBA00048552"/>
    </source>
</evidence>
<dbReference type="EMBL" id="MZ803112">
    <property type="protein sequence ID" value="UAW01058.1"/>
    <property type="molecule type" value="Genomic_DNA"/>
</dbReference>
<dbReference type="PROSITE" id="PS00900">
    <property type="entry name" value="RNA_POL_PHAGE_1"/>
    <property type="match status" value="1"/>
</dbReference>
<evidence type="ECO:0000256" key="2">
    <source>
        <dbReference type="ARBA" id="ARBA00012418"/>
    </source>
</evidence>
<dbReference type="Pfam" id="PF00940">
    <property type="entry name" value="RNA_pol"/>
    <property type="match status" value="1"/>
</dbReference>
<dbReference type="InterPro" id="IPR037159">
    <property type="entry name" value="RNA_POL_N_sf"/>
</dbReference>
<comment type="function">
    <text evidence="9">DNA-dependent RNA polymerase catalyzes the transcription of DNA into RNA using the four ribonucleoside triphosphates as substrates.</text>
</comment>
<evidence type="ECO:0000256" key="3">
    <source>
        <dbReference type="ARBA" id="ARBA00022478"/>
    </source>
</evidence>
<gene>
    <name evidence="11" type="ORF">STIP28_16</name>
</gene>
<dbReference type="GO" id="GO:0019083">
    <property type="term" value="P:viral transcription"/>
    <property type="evidence" value="ECO:0007669"/>
    <property type="project" value="UniProtKB-KW"/>
</dbReference>
<keyword evidence="7" id="KW-1195">Viral transcription</keyword>
<protein>
    <recommendedName>
        <fullName evidence="2 9">DNA-directed RNA polymerase</fullName>
        <ecNumber evidence="2 9">2.7.7.6</ecNumber>
    </recommendedName>
</protein>
<dbReference type="EC" id="2.7.7.6" evidence="2 9"/>
<dbReference type="Proteomes" id="UP000828768">
    <property type="component" value="Segment"/>
</dbReference>
<keyword evidence="12" id="KW-1185">Reference proteome</keyword>
<dbReference type="GO" id="GO:0000428">
    <property type="term" value="C:DNA-directed RNA polymerase complex"/>
    <property type="evidence" value="ECO:0007669"/>
    <property type="project" value="UniProtKB-KW"/>
</dbReference>
<sequence length="834" mass="94938">MNDLSAEGRQWKLEAEAARIGAQRLREKTRAEENREYSSGTVWGRSLINQQVSAIAEKIVATKSRLTQGKAQKGGVKLWDMLNLIEPEVLAAIAAKRCLDQIGLGKDSKGRHQNSYTKVCITIGRAVEAEARFRWYEHVASKEWKLVQARYFKPTTGTRQKEIISKTMMKRRGYVWERWEEPRVLQIGAFLMDCIAQTVNWFQFVRKPLGKNPKGLHLIDMSPELVNLKEHITALAELQAPLTWPMVCEPADWSNSDRGGYLTNELRQGFRLIRGQRGPTTLGKHPIEMLNTLQKVAYRVNPVTYNLMKQLEAAGLDLDSFITRDNEEPIPYPETDDQEVLFQWRKDRTEQENRNAALKGKRYRTLETISTADRFHLEQRIYIPWSFDYRGRVYPLISYMSPQGTGMEKSLYLFADAQPVNDTTERWLSIHLANTAGHDKLPMDERVQWVRENVSLIQRIAEDPLGSLPELEAFDDPWCGLAACDEYYHVVILKDRTETSLPVATDATCSGLQHLSAMTLDKATATLVNVIPGQQPQDAYKAVLAETLRLLEHPTKELKEWAEKGGHKLPNKELAVWGADVGRKLAKRVVMTVPYAATPHSNRGYIREAIMGYEQAREKQIQAEIGRLLKREDKRRPSGSDLTVYTKVMLTAMENVVPGPIKVMRWIKQNISTHFTNPDGVIRDKAFEWDTPSGFHVVQDKRHINTVRVKTQLLGDVVKNVVADGVKDVNRDKHMSCAAPNFIHSMDAALLHLSFAGFERPFTLIHDSILTTASDMEEMARVIREQFAEIYSKNENGLIPLEEYARVLGVAAPAHLIAKGFEISEVNDSDYFFC</sequence>
<keyword evidence="6 9" id="KW-0804">Transcription</keyword>
<dbReference type="Gene3D" id="1.10.1320.10">
    <property type="entry name" value="DNA-directed RNA polymerase, N-terminal domain"/>
    <property type="match status" value="1"/>
</dbReference>
<evidence type="ECO:0000256" key="1">
    <source>
        <dbReference type="ARBA" id="ARBA00009493"/>
    </source>
</evidence>
<evidence type="ECO:0000256" key="6">
    <source>
        <dbReference type="ARBA" id="ARBA00023163"/>
    </source>
</evidence>
<dbReference type="SMART" id="SM01311">
    <property type="entry name" value="RPOL_N"/>
    <property type="match status" value="1"/>
</dbReference>
<accession>A0AAE8XFN4</accession>
<comment type="similarity">
    <text evidence="1 9">Belongs to the phage and mitochondrial RNA polymerase family.</text>
</comment>
<evidence type="ECO:0000256" key="9">
    <source>
        <dbReference type="RuleBase" id="RU003805"/>
    </source>
</evidence>
<organism evidence="11 12">
    <name type="scientific">Synechococcus T7-like virus S-TIP28</name>
    <dbReference type="NCBI Taxonomy" id="1332140"/>
    <lineage>
        <taxon>Viruses</taxon>
        <taxon>Duplodnaviria</taxon>
        <taxon>Heunggongvirae</taxon>
        <taxon>Uroviricota</taxon>
        <taxon>Caudoviricetes</taxon>
        <taxon>Autographivirales</taxon>
        <taxon>Autographivirales incertae sedis</taxon>
        <taxon>Tiranvirus</taxon>
        <taxon>Tiranvirus STIP28</taxon>
    </lineage>
</organism>
<feature type="domain" description="DNA-directed RNA polymerase N-terminal" evidence="10">
    <location>
        <begin position="8"/>
        <end position="295"/>
    </location>
</feature>
<dbReference type="InterPro" id="IPR002092">
    <property type="entry name" value="DNA-dir_Rpol_phage-type"/>
</dbReference>
<dbReference type="PANTHER" id="PTHR10102:SF0">
    <property type="entry name" value="DNA-DIRECTED RNA POLYMERASE, MITOCHONDRIAL"/>
    <property type="match status" value="1"/>
</dbReference>
<dbReference type="Gene3D" id="1.10.150.20">
    <property type="entry name" value="5' to 3' exonuclease, C-terminal subdomain"/>
    <property type="match status" value="1"/>
</dbReference>
<evidence type="ECO:0000256" key="4">
    <source>
        <dbReference type="ARBA" id="ARBA00022679"/>
    </source>
</evidence>
<dbReference type="PANTHER" id="PTHR10102">
    <property type="entry name" value="DNA-DIRECTED RNA POLYMERASE, MITOCHONDRIAL"/>
    <property type="match status" value="1"/>
</dbReference>
<dbReference type="PROSITE" id="PS00489">
    <property type="entry name" value="RNA_POL_PHAGE_2"/>
    <property type="match status" value="1"/>
</dbReference>